<feature type="region of interest" description="Disordered" evidence="1">
    <location>
        <begin position="1"/>
        <end position="43"/>
    </location>
</feature>
<protein>
    <submittedName>
        <fullName evidence="2">Uncharacterized protein</fullName>
    </submittedName>
</protein>
<evidence type="ECO:0000313" key="2">
    <source>
        <dbReference type="EMBL" id="CAF3417031.1"/>
    </source>
</evidence>
<feature type="compositionally biased region" description="Polar residues" evidence="1">
    <location>
        <begin position="28"/>
        <end position="43"/>
    </location>
</feature>
<feature type="compositionally biased region" description="Polar residues" evidence="1">
    <location>
        <begin position="1"/>
        <end position="20"/>
    </location>
</feature>
<dbReference type="Proteomes" id="UP000663872">
    <property type="component" value="Unassembled WGS sequence"/>
</dbReference>
<evidence type="ECO:0000313" key="3">
    <source>
        <dbReference type="Proteomes" id="UP000663872"/>
    </source>
</evidence>
<accession>A0A818B9I5</accession>
<proteinExistence type="predicted"/>
<name>A0A818B9I5_9BILA</name>
<sequence>MSNSSKSPMNTKISSTSSMMAPNHKEVSITSEQTKKTAASNNQMEDQIKTIMVDRQSSEECVPKIAPIRFDPPKFVSAAVVAATSRSSVSRMPEISDEELLEMTIKFEMDHPEYASNVATPESSTCTIKRTISDGIETEANRLLCHHQLSNEQSQYSATYLTQIKSVGVATIIAPTNMNTNVTLEITDEELLQMALMFEKQQEK</sequence>
<comment type="caution">
    <text evidence="2">The sequence shown here is derived from an EMBL/GenBank/DDBJ whole genome shotgun (WGS) entry which is preliminary data.</text>
</comment>
<organism evidence="2 3">
    <name type="scientific">Rotaria socialis</name>
    <dbReference type="NCBI Taxonomy" id="392032"/>
    <lineage>
        <taxon>Eukaryota</taxon>
        <taxon>Metazoa</taxon>
        <taxon>Spiralia</taxon>
        <taxon>Gnathifera</taxon>
        <taxon>Rotifera</taxon>
        <taxon>Eurotatoria</taxon>
        <taxon>Bdelloidea</taxon>
        <taxon>Philodinida</taxon>
        <taxon>Philodinidae</taxon>
        <taxon>Rotaria</taxon>
    </lineage>
</organism>
<evidence type="ECO:0000256" key="1">
    <source>
        <dbReference type="SAM" id="MobiDB-lite"/>
    </source>
</evidence>
<gene>
    <name evidence="2" type="ORF">GRG538_LOCUS11439</name>
</gene>
<dbReference type="AlphaFoldDB" id="A0A818B9I5"/>
<reference evidence="2" key="1">
    <citation type="submission" date="2021-02" db="EMBL/GenBank/DDBJ databases">
        <authorList>
            <person name="Nowell W R."/>
        </authorList>
    </citation>
    <scope>NUCLEOTIDE SEQUENCE</scope>
</reference>
<dbReference type="EMBL" id="CAJNYT010001519">
    <property type="protein sequence ID" value="CAF3417031.1"/>
    <property type="molecule type" value="Genomic_DNA"/>
</dbReference>